<protein>
    <recommendedName>
        <fullName evidence="4">Killer cell lectin-like receptor subfamily G member 1</fullName>
    </recommendedName>
</protein>
<evidence type="ECO:0000313" key="3">
    <source>
        <dbReference type="Proteomes" id="UP000694415"/>
    </source>
</evidence>
<dbReference type="InterPro" id="IPR016187">
    <property type="entry name" value="CTDL_fold"/>
</dbReference>
<dbReference type="PANTHER" id="PTHR47648:SF1">
    <property type="entry name" value="KILLER CELL LECTIN-LIKE RECEPTOR SUBFAMILY G MEMBER 1"/>
    <property type="match status" value="1"/>
</dbReference>
<dbReference type="PANTHER" id="PTHR47648">
    <property type="entry name" value="KILLER CELL LECTIN-LIKE RECEPTOR SUBFAMILY G MEMBER 1"/>
    <property type="match status" value="1"/>
</dbReference>
<keyword evidence="1" id="KW-0472">Membrane</keyword>
<dbReference type="InterPro" id="IPR016186">
    <property type="entry name" value="C-type_lectin-like/link_sf"/>
</dbReference>
<organism evidence="2 3">
    <name type="scientific">Mus spicilegus</name>
    <name type="common">Mound-building mouse</name>
    <dbReference type="NCBI Taxonomy" id="10103"/>
    <lineage>
        <taxon>Eukaryota</taxon>
        <taxon>Metazoa</taxon>
        <taxon>Chordata</taxon>
        <taxon>Craniata</taxon>
        <taxon>Vertebrata</taxon>
        <taxon>Euteleostomi</taxon>
        <taxon>Mammalia</taxon>
        <taxon>Eutheria</taxon>
        <taxon>Euarchontoglires</taxon>
        <taxon>Glires</taxon>
        <taxon>Rodentia</taxon>
        <taxon>Myomorpha</taxon>
        <taxon>Muroidea</taxon>
        <taxon>Muridae</taxon>
        <taxon>Murinae</taxon>
        <taxon>Mus</taxon>
        <taxon>Mus</taxon>
    </lineage>
</organism>
<dbReference type="Gene3D" id="3.10.100.10">
    <property type="entry name" value="Mannose-Binding Protein A, subunit A"/>
    <property type="match status" value="1"/>
</dbReference>
<feature type="transmembrane region" description="Helical" evidence="1">
    <location>
        <begin position="161"/>
        <end position="186"/>
    </location>
</feature>
<dbReference type="AlphaFoldDB" id="A0A8C6IEB1"/>
<feature type="transmembrane region" description="Helical" evidence="1">
    <location>
        <begin position="35"/>
        <end position="56"/>
    </location>
</feature>
<evidence type="ECO:0008006" key="4">
    <source>
        <dbReference type="Google" id="ProtNLM"/>
    </source>
</evidence>
<keyword evidence="1" id="KW-0812">Transmembrane</keyword>
<dbReference type="InterPro" id="IPR042190">
    <property type="entry name" value="KLRG1"/>
</dbReference>
<dbReference type="Proteomes" id="UP000694415">
    <property type="component" value="Unplaced"/>
</dbReference>
<sequence>MADSSIYSTLELPEAPRVQDASRWKLKAVLHRPRLSCVAMVAFGLLTVILMSLLMYQRILCCGSKDSTRSHCPSCPILWTRNGSHCYYFSMEKKDWNSSLKFCADKGSHLLTFPDNQGVVNENISHYRWLGATMWLLGFELRSSIRAVIRMCVFEHLFTHIFVHICVCTYAMVCLCVYMCVCLCFCMRVREHLRVRVCSKTVESTAEKK</sequence>
<dbReference type="SUPFAM" id="SSF56436">
    <property type="entry name" value="C-type lectin-like"/>
    <property type="match status" value="1"/>
</dbReference>
<accession>A0A8C6IEB1</accession>
<keyword evidence="3" id="KW-1185">Reference proteome</keyword>
<name>A0A8C6IEB1_MUSSI</name>
<dbReference type="Ensembl" id="ENSMSIT00000044263.1">
    <property type="protein sequence ID" value="ENSMSIP00000035122.1"/>
    <property type="gene ID" value="ENSMSIG00000029268.1"/>
</dbReference>
<keyword evidence="1" id="KW-1133">Transmembrane helix</keyword>
<evidence type="ECO:0000313" key="2">
    <source>
        <dbReference type="Ensembl" id="ENSMSIP00000035122.1"/>
    </source>
</evidence>
<reference evidence="2" key="2">
    <citation type="submission" date="2025-09" db="UniProtKB">
        <authorList>
            <consortium name="Ensembl"/>
        </authorList>
    </citation>
    <scope>IDENTIFICATION</scope>
</reference>
<reference evidence="2" key="1">
    <citation type="submission" date="2025-08" db="UniProtKB">
        <authorList>
            <consortium name="Ensembl"/>
        </authorList>
    </citation>
    <scope>IDENTIFICATION</scope>
</reference>
<proteinExistence type="predicted"/>
<dbReference type="GeneTree" id="ENSGT00940000156296"/>
<evidence type="ECO:0000256" key="1">
    <source>
        <dbReference type="SAM" id="Phobius"/>
    </source>
</evidence>